<dbReference type="PANTHER" id="PTHR42964">
    <property type="entry name" value="ENOYL-COA HYDRATASE"/>
    <property type="match status" value="1"/>
</dbReference>
<organism evidence="2 3">
    <name type="scientific">Segetibacter aerophilus</name>
    <dbReference type="NCBI Taxonomy" id="670293"/>
    <lineage>
        <taxon>Bacteria</taxon>
        <taxon>Pseudomonadati</taxon>
        <taxon>Bacteroidota</taxon>
        <taxon>Chitinophagia</taxon>
        <taxon>Chitinophagales</taxon>
        <taxon>Chitinophagaceae</taxon>
        <taxon>Segetibacter</taxon>
    </lineage>
</organism>
<dbReference type="EMBL" id="BJYT01000034">
    <property type="protein sequence ID" value="GEO11973.1"/>
    <property type="molecule type" value="Genomic_DNA"/>
</dbReference>
<protein>
    <submittedName>
        <fullName evidence="2">Enoyl-CoA hydratase</fullName>
    </submittedName>
</protein>
<dbReference type="CDD" id="cd06558">
    <property type="entry name" value="crotonase-like"/>
    <property type="match status" value="1"/>
</dbReference>
<dbReference type="Gene3D" id="3.90.226.10">
    <property type="entry name" value="2-enoyl-CoA Hydratase, Chain A, domain 1"/>
    <property type="match status" value="1"/>
</dbReference>
<reference evidence="2 3" key="1">
    <citation type="submission" date="2019-07" db="EMBL/GenBank/DDBJ databases">
        <title>Whole genome shotgun sequence of Segetibacter aerophilus NBRC 106135.</title>
        <authorList>
            <person name="Hosoyama A."/>
            <person name="Uohara A."/>
            <person name="Ohji S."/>
            <person name="Ichikawa N."/>
        </authorList>
    </citation>
    <scope>NUCLEOTIDE SEQUENCE [LARGE SCALE GENOMIC DNA]</scope>
    <source>
        <strain evidence="2 3">NBRC 106135</strain>
    </source>
</reference>
<dbReference type="PANTHER" id="PTHR42964:SF1">
    <property type="entry name" value="POLYKETIDE BIOSYNTHESIS ENOYL-COA HYDRATASE PKSH-RELATED"/>
    <property type="match status" value="1"/>
</dbReference>
<dbReference type="InterPro" id="IPR051683">
    <property type="entry name" value="Enoyl-CoA_Hydratase/Isomerase"/>
</dbReference>
<dbReference type="GO" id="GO:0003824">
    <property type="term" value="F:catalytic activity"/>
    <property type="evidence" value="ECO:0007669"/>
    <property type="project" value="UniProtKB-ARBA"/>
</dbReference>
<comment type="similarity">
    <text evidence="1">Belongs to the enoyl-CoA hydratase/isomerase family.</text>
</comment>
<evidence type="ECO:0000256" key="1">
    <source>
        <dbReference type="ARBA" id="ARBA00005254"/>
    </source>
</evidence>
<dbReference type="Proteomes" id="UP000321513">
    <property type="component" value="Unassembled WGS sequence"/>
</dbReference>
<dbReference type="InterPro" id="IPR001753">
    <property type="entry name" value="Enoyl-CoA_hydra/iso"/>
</dbReference>
<evidence type="ECO:0000313" key="3">
    <source>
        <dbReference type="Proteomes" id="UP000321513"/>
    </source>
</evidence>
<gene>
    <name evidence="2" type="ORF">SAE01_44690</name>
</gene>
<keyword evidence="3" id="KW-1185">Reference proteome</keyword>
<dbReference type="InterPro" id="IPR029045">
    <property type="entry name" value="ClpP/crotonase-like_dom_sf"/>
</dbReference>
<sequence length="260" mass="28323">MITELNGGYVKTEKEHGITTIEFYHEQSNSMPGKLLEALAQAIHSEGVNSSTKVIILKSAGDRAFCSGASFGELEKITTPQEGALYFGGVAKVINAMRKTPQFVIARIHGKCLGGGVGIVAAADYAIAVEGADIKLTELALGIGPFVIGPPVQRRIGLSSFSQLTIDSNTWRSADWAKRKGLYAELHPELSGMEESIERLSFTLSHSNPEAMKELKREFWAGTEDWDELLKERASISGRLILSEHSKAAIEKFKSRSKSI</sequence>
<dbReference type="AlphaFoldDB" id="A0A512BJ40"/>
<evidence type="ECO:0000313" key="2">
    <source>
        <dbReference type="EMBL" id="GEO11973.1"/>
    </source>
</evidence>
<comment type="caution">
    <text evidence="2">The sequence shown here is derived from an EMBL/GenBank/DDBJ whole genome shotgun (WGS) entry which is preliminary data.</text>
</comment>
<name>A0A512BJ40_9BACT</name>
<proteinExistence type="inferred from homology"/>
<dbReference type="RefSeq" id="WP_147206098.1">
    <property type="nucleotide sequence ID" value="NZ_BJYT01000034.1"/>
</dbReference>
<dbReference type="SUPFAM" id="SSF52096">
    <property type="entry name" value="ClpP/crotonase"/>
    <property type="match status" value="1"/>
</dbReference>
<dbReference type="Pfam" id="PF00378">
    <property type="entry name" value="ECH_1"/>
    <property type="match status" value="1"/>
</dbReference>
<dbReference type="OrthoDB" id="638407at2"/>
<accession>A0A512BJ40</accession>